<evidence type="ECO:0000313" key="2">
    <source>
        <dbReference type="Proteomes" id="UP000789759"/>
    </source>
</evidence>
<evidence type="ECO:0000313" key="1">
    <source>
        <dbReference type="EMBL" id="CAG8518188.1"/>
    </source>
</evidence>
<protein>
    <submittedName>
        <fullName evidence="1">14456_t:CDS:1</fullName>
    </submittedName>
</protein>
<sequence>MSNDSNTNVDPQQELQSLRQLRASLTGLDVLTKQILQDLEIMTRNYESINAIFDGWKVTKKREREPLDATRDSDGK</sequence>
<dbReference type="AlphaFoldDB" id="A0A9N9A5E5"/>
<organism evidence="1 2">
    <name type="scientific">Cetraspora pellucida</name>
    <dbReference type="NCBI Taxonomy" id="1433469"/>
    <lineage>
        <taxon>Eukaryota</taxon>
        <taxon>Fungi</taxon>
        <taxon>Fungi incertae sedis</taxon>
        <taxon>Mucoromycota</taxon>
        <taxon>Glomeromycotina</taxon>
        <taxon>Glomeromycetes</taxon>
        <taxon>Diversisporales</taxon>
        <taxon>Gigasporaceae</taxon>
        <taxon>Cetraspora</taxon>
    </lineage>
</organism>
<dbReference type="Proteomes" id="UP000789759">
    <property type="component" value="Unassembled WGS sequence"/>
</dbReference>
<dbReference type="OrthoDB" id="2330118at2759"/>
<reference evidence="1" key="1">
    <citation type="submission" date="2021-06" db="EMBL/GenBank/DDBJ databases">
        <authorList>
            <person name="Kallberg Y."/>
            <person name="Tangrot J."/>
            <person name="Rosling A."/>
        </authorList>
    </citation>
    <scope>NUCLEOTIDE SEQUENCE</scope>
    <source>
        <strain evidence="1">FL966</strain>
    </source>
</reference>
<dbReference type="EMBL" id="CAJVQA010001541">
    <property type="protein sequence ID" value="CAG8518188.1"/>
    <property type="molecule type" value="Genomic_DNA"/>
</dbReference>
<proteinExistence type="predicted"/>
<accession>A0A9N9A5E5</accession>
<gene>
    <name evidence="1" type="ORF">CPELLU_LOCUS3252</name>
</gene>
<comment type="caution">
    <text evidence="1">The sequence shown here is derived from an EMBL/GenBank/DDBJ whole genome shotgun (WGS) entry which is preliminary data.</text>
</comment>
<keyword evidence="2" id="KW-1185">Reference proteome</keyword>
<name>A0A9N9A5E5_9GLOM</name>